<sequence length="310" mass="36142">MSCLHLSHALPWSQLAESDFLPYKYPGVSLPVGSCGLIHVRNKKTKCQVKDTKFLVDKVCPSDTCQTVGEKIFRKNDKKLYDLPDFYKNITNEHFMNCFKTAVTEFADSYTKKNLSNTESKKITLKDEDVERLKKEAEEVLERDKGWKAPDDYGLWWNQCRCQLITLLMEAKKLSTILSFEEQVLKDFFSCSHGGQAVGNNFRFLLSHVFYVYVHTNLILCCNLENEPEKWGFMTPGSYARKLFSEDCDGQTFLQASRQYLVDDVYMKDFDATKQLMKDCFEFIYFSKILYEKVRPDSDFFSRYLTMADA</sequence>
<comment type="caution">
    <text evidence="1">The sequence shown here is derived from an EMBL/GenBank/DDBJ whole genome shotgun (WGS) entry which is preliminary data.</text>
</comment>
<name>A0ACC2NFM2_9HYME</name>
<protein>
    <submittedName>
        <fullName evidence="1">Uncharacterized protein</fullName>
    </submittedName>
</protein>
<accession>A0ACC2NFM2</accession>
<proteinExistence type="predicted"/>
<evidence type="ECO:0000313" key="1">
    <source>
        <dbReference type="EMBL" id="KAJ8669965.1"/>
    </source>
</evidence>
<gene>
    <name evidence="1" type="ORF">QAD02_001224</name>
</gene>
<organism evidence="1 2">
    <name type="scientific">Eretmocerus hayati</name>
    <dbReference type="NCBI Taxonomy" id="131215"/>
    <lineage>
        <taxon>Eukaryota</taxon>
        <taxon>Metazoa</taxon>
        <taxon>Ecdysozoa</taxon>
        <taxon>Arthropoda</taxon>
        <taxon>Hexapoda</taxon>
        <taxon>Insecta</taxon>
        <taxon>Pterygota</taxon>
        <taxon>Neoptera</taxon>
        <taxon>Endopterygota</taxon>
        <taxon>Hymenoptera</taxon>
        <taxon>Apocrita</taxon>
        <taxon>Proctotrupomorpha</taxon>
        <taxon>Chalcidoidea</taxon>
        <taxon>Aphelinidae</taxon>
        <taxon>Aphelininae</taxon>
        <taxon>Eretmocerus</taxon>
    </lineage>
</organism>
<dbReference type="EMBL" id="CM056743">
    <property type="protein sequence ID" value="KAJ8669965.1"/>
    <property type="molecule type" value="Genomic_DNA"/>
</dbReference>
<evidence type="ECO:0000313" key="2">
    <source>
        <dbReference type="Proteomes" id="UP001239111"/>
    </source>
</evidence>
<dbReference type="Proteomes" id="UP001239111">
    <property type="component" value="Chromosome 3"/>
</dbReference>
<keyword evidence="2" id="KW-1185">Reference proteome</keyword>
<reference evidence="1" key="1">
    <citation type="submission" date="2023-04" db="EMBL/GenBank/DDBJ databases">
        <title>A chromosome-level genome assembly of the parasitoid wasp Eretmocerus hayati.</title>
        <authorList>
            <person name="Zhong Y."/>
            <person name="Liu S."/>
            <person name="Liu Y."/>
        </authorList>
    </citation>
    <scope>NUCLEOTIDE SEQUENCE</scope>
    <source>
        <strain evidence="1">ZJU_SS_LIU_2023</strain>
    </source>
</reference>